<dbReference type="GO" id="GO:0008982">
    <property type="term" value="F:protein-N(PI)-phosphohistidine-sugar phosphotransferase activity"/>
    <property type="evidence" value="ECO:0007669"/>
    <property type="project" value="UniProtKB-UniRule"/>
</dbReference>
<dbReference type="PROSITE" id="PS51105">
    <property type="entry name" value="PTS_EIIC_TYPE_3"/>
    <property type="match status" value="1"/>
</dbReference>
<feature type="domain" description="PTS EIIC type-3" evidence="10">
    <location>
        <begin position="12"/>
        <end position="421"/>
    </location>
</feature>
<feature type="transmembrane region" description="Helical" evidence="9">
    <location>
        <begin position="144"/>
        <end position="163"/>
    </location>
</feature>
<dbReference type="GO" id="GO:0005886">
    <property type="term" value="C:plasma membrane"/>
    <property type="evidence" value="ECO:0007669"/>
    <property type="project" value="UniProtKB-SubCell"/>
</dbReference>
<evidence type="ECO:0000256" key="6">
    <source>
        <dbReference type="ARBA" id="ARBA00022989"/>
    </source>
</evidence>
<evidence type="ECO:0000256" key="2">
    <source>
        <dbReference type="ARBA" id="ARBA00022448"/>
    </source>
</evidence>
<keyword evidence="4 8" id="KW-0762">Sugar transport</keyword>
<dbReference type="EMBL" id="NGJS01000001">
    <property type="protein sequence ID" value="RSU00637.1"/>
    <property type="molecule type" value="Genomic_DNA"/>
</dbReference>
<feature type="transmembrane region" description="Helical" evidence="9">
    <location>
        <begin position="42"/>
        <end position="64"/>
    </location>
</feature>
<reference evidence="11 12" key="1">
    <citation type="submission" date="2017-05" db="EMBL/GenBank/DDBJ databases">
        <title>Vagococcus spp. assemblies.</title>
        <authorList>
            <person name="Gulvik C.A."/>
        </authorList>
    </citation>
    <scope>NUCLEOTIDE SEQUENCE [LARGE SCALE GENOMIC DNA]</scope>
    <source>
        <strain evidence="11 12">SS1995</strain>
    </source>
</reference>
<feature type="transmembrane region" description="Helical" evidence="9">
    <location>
        <begin position="297"/>
        <end position="317"/>
    </location>
</feature>
<protein>
    <recommendedName>
        <fullName evidence="8">Permease IIC component</fullName>
    </recommendedName>
</protein>
<organism evidence="11 12">
    <name type="scientific">Vagococcus vulneris</name>
    <dbReference type="NCBI Taxonomy" id="1977869"/>
    <lineage>
        <taxon>Bacteria</taxon>
        <taxon>Bacillati</taxon>
        <taxon>Bacillota</taxon>
        <taxon>Bacilli</taxon>
        <taxon>Lactobacillales</taxon>
        <taxon>Enterococcaceae</taxon>
        <taxon>Vagococcus</taxon>
    </lineage>
</organism>
<dbReference type="InterPro" id="IPR004796">
    <property type="entry name" value="PTS_IIC_cello"/>
</dbReference>
<keyword evidence="2 8" id="KW-0813">Transport</keyword>
<evidence type="ECO:0000256" key="3">
    <source>
        <dbReference type="ARBA" id="ARBA00022475"/>
    </source>
</evidence>
<dbReference type="PANTHER" id="PTHR33989">
    <property type="match status" value="1"/>
</dbReference>
<dbReference type="InterPro" id="IPR051088">
    <property type="entry name" value="PTS_Sugar-EIIC/EIIB"/>
</dbReference>
<sequence>MIKEVYKLGNLINEKVIPAVLKFTSTKAIRALKDGMMYTMPFLIVGSIFLLLANIPIPIVANWVNGNRLGIVFSQIFQSSFNLMAFFAVIGISYTYIKNEGIQASLAGSLTALSAFVLLIPSSVATEDGNLAINVISKDWTSGKGMICAIVIGLGVGWLYSFCMKKNLRIKMPDGVPQGVADSFAALVPAGITLTITGLLFAVFYFVTNSSFAEFIYKMVQTPLQGITDSFWGVVIMAMIMSLLWWVGVHGGNICGAILSPILQSNMADNQAIIDSGKELSIANGGHIFTQQFWDNFLCMTGAGIVIGLVLFITFFAKSKQLKELGKLAFIPNLFNINEPIIFGVPIVMNLYLLLPFVLVPILVGASSYILMSLGILPLFTGVMVPWTTPPVISGFLIGGWRVALWQFIIIVSSIAIYYPFIKKVDLTLAENEL</sequence>
<evidence type="ECO:0000256" key="1">
    <source>
        <dbReference type="ARBA" id="ARBA00004651"/>
    </source>
</evidence>
<evidence type="ECO:0000256" key="4">
    <source>
        <dbReference type="ARBA" id="ARBA00022597"/>
    </source>
</evidence>
<dbReference type="InterPro" id="IPR003352">
    <property type="entry name" value="PTS_EIIC"/>
</dbReference>
<evidence type="ECO:0000259" key="10">
    <source>
        <dbReference type="PROSITE" id="PS51105"/>
    </source>
</evidence>
<keyword evidence="12" id="KW-1185">Reference proteome</keyword>
<feature type="transmembrane region" description="Helical" evidence="9">
    <location>
        <begin position="404"/>
        <end position="422"/>
    </location>
</feature>
<dbReference type="PANTHER" id="PTHR33989:SF4">
    <property type="entry name" value="PTS SYSTEM N,N'-DIACETYLCHITOBIOSE-SPECIFIC EIIC COMPONENT"/>
    <property type="match status" value="1"/>
</dbReference>
<name>A0A430A2K8_9ENTE</name>
<keyword evidence="7 8" id="KW-0472">Membrane</keyword>
<evidence type="ECO:0000256" key="7">
    <source>
        <dbReference type="ARBA" id="ARBA00023136"/>
    </source>
</evidence>
<keyword evidence="3 8" id="KW-1003">Cell membrane</keyword>
<keyword evidence="5 9" id="KW-0812">Transmembrane</keyword>
<feature type="transmembrane region" description="Helical" evidence="9">
    <location>
        <begin position="184"/>
        <end position="207"/>
    </location>
</feature>
<dbReference type="GO" id="GO:0009401">
    <property type="term" value="P:phosphoenolpyruvate-dependent sugar phosphotransferase system"/>
    <property type="evidence" value="ECO:0007669"/>
    <property type="project" value="InterPro"/>
</dbReference>
<proteinExistence type="predicted"/>
<accession>A0A430A2K8</accession>
<dbReference type="Proteomes" id="UP000287857">
    <property type="component" value="Unassembled WGS sequence"/>
</dbReference>
<evidence type="ECO:0000313" key="12">
    <source>
        <dbReference type="Proteomes" id="UP000287857"/>
    </source>
</evidence>
<feature type="transmembrane region" description="Helical" evidence="9">
    <location>
        <begin position="341"/>
        <end position="364"/>
    </location>
</feature>
<dbReference type="AlphaFoldDB" id="A0A430A2K8"/>
<gene>
    <name evidence="11" type="ORF">CBF37_01090</name>
</gene>
<dbReference type="PIRSF" id="PIRSF006351">
    <property type="entry name" value="PTS_EIIC-Cellobiose"/>
    <property type="match status" value="1"/>
</dbReference>
<keyword evidence="6 9" id="KW-1133">Transmembrane helix</keyword>
<feature type="transmembrane region" description="Helical" evidence="9">
    <location>
        <begin position="376"/>
        <end position="398"/>
    </location>
</feature>
<evidence type="ECO:0000256" key="5">
    <source>
        <dbReference type="ARBA" id="ARBA00022692"/>
    </source>
</evidence>
<feature type="transmembrane region" description="Helical" evidence="9">
    <location>
        <begin position="76"/>
        <end position="97"/>
    </location>
</feature>
<evidence type="ECO:0000313" key="11">
    <source>
        <dbReference type="EMBL" id="RSU00637.1"/>
    </source>
</evidence>
<evidence type="ECO:0000256" key="9">
    <source>
        <dbReference type="SAM" id="Phobius"/>
    </source>
</evidence>
<dbReference type="Pfam" id="PF02378">
    <property type="entry name" value="PTS_EIIC"/>
    <property type="match status" value="1"/>
</dbReference>
<feature type="transmembrane region" description="Helical" evidence="9">
    <location>
        <begin position="104"/>
        <end position="124"/>
    </location>
</feature>
<comment type="caution">
    <text evidence="11">The sequence shown here is derived from an EMBL/GenBank/DDBJ whole genome shotgun (WGS) entry which is preliminary data.</text>
</comment>
<comment type="subcellular location">
    <subcellularLocation>
        <location evidence="1">Cell membrane</location>
        <topology evidence="1">Multi-pass membrane protein</topology>
    </subcellularLocation>
</comment>
<dbReference type="NCBIfam" id="TIGR00410">
    <property type="entry name" value="lacE"/>
    <property type="match status" value="1"/>
</dbReference>
<evidence type="ECO:0000256" key="8">
    <source>
        <dbReference type="PIRNR" id="PIRNR006351"/>
    </source>
</evidence>
<feature type="transmembrane region" description="Helical" evidence="9">
    <location>
        <begin position="227"/>
        <end position="247"/>
    </location>
</feature>
<comment type="function">
    <text evidence="8">The phosphoenolpyruvate-dependent sugar phosphotransferase system (PTS), a major carbohydrate active -transport system, catalyzes the phosphorylation of incoming sugar substrates concomitant with their translocation across the cell membrane.</text>
</comment>
<dbReference type="GO" id="GO:1901264">
    <property type="term" value="P:carbohydrate derivative transport"/>
    <property type="evidence" value="ECO:0007669"/>
    <property type="project" value="TreeGrafter"/>
</dbReference>
<dbReference type="InterPro" id="IPR004501">
    <property type="entry name" value="PTS_EIIC_3"/>
</dbReference>